<name>A0A9N8DFH5_9STRA</name>
<sequence length="212" mass="24697">MAAVQPKHQVIDNFLQQPQQQVAKWKNSPAREQLRADVISGKVNDSMDPSDVHASRLEYQQYALSNFTGYLETMIKSILADFERMAVDCEAYGHDIAIIHQRWEDNAPTTQRPWHRTICPKKLKEDVDTGKHLVIDRDTGKKISAKKLRQSRHCYKEFDLKVFRKHLYQEIDKRGKVDVRMSKKRFRIKPPPDVQFDVVGNEPKRTKTTAVV</sequence>
<evidence type="ECO:0000313" key="1">
    <source>
        <dbReference type="EMBL" id="CAB9501714.1"/>
    </source>
</evidence>
<dbReference type="EMBL" id="CAICTM010000115">
    <property type="protein sequence ID" value="CAB9501714.1"/>
    <property type="molecule type" value="Genomic_DNA"/>
</dbReference>
<dbReference type="AlphaFoldDB" id="A0A9N8DFH5"/>
<keyword evidence="2" id="KW-1185">Reference proteome</keyword>
<dbReference type="Proteomes" id="UP001153069">
    <property type="component" value="Unassembled WGS sequence"/>
</dbReference>
<evidence type="ECO:0000313" key="2">
    <source>
        <dbReference type="Proteomes" id="UP001153069"/>
    </source>
</evidence>
<reference evidence="1" key="1">
    <citation type="submission" date="2020-06" db="EMBL/GenBank/DDBJ databases">
        <authorList>
            <consortium name="Plant Systems Biology data submission"/>
        </authorList>
    </citation>
    <scope>NUCLEOTIDE SEQUENCE</scope>
    <source>
        <strain evidence="1">D6</strain>
    </source>
</reference>
<proteinExistence type="predicted"/>
<gene>
    <name evidence="1" type="ORF">SEMRO_116_G057070.1</name>
</gene>
<accession>A0A9N8DFH5</accession>
<comment type="caution">
    <text evidence="1">The sequence shown here is derived from an EMBL/GenBank/DDBJ whole genome shotgun (WGS) entry which is preliminary data.</text>
</comment>
<protein>
    <submittedName>
        <fullName evidence="1">Uncharacterized protein</fullName>
    </submittedName>
</protein>
<organism evidence="1 2">
    <name type="scientific">Seminavis robusta</name>
    <dbReference type="NCBI Taxonomy" id="568900"/>
    <lineage>
        <taxon>Eukaryota</taxon>
        <taxon>Sar</taxon>
        <taxon>Stramenopiles</taxon>
        <taxon>Ochrophyta</taxon>
        <taxon>Bacillariophyta</taxon>
        <taxon>Bacillariophyceae</taxon>
        <taxon>Bacillariophycidae</taxon>
        <taxon>Naviculales</taxon>
        <taxon>Naviculaceae</taxon>
        <taxon>Seminavis</taxon>
    </lineage>
</organism>